<feature type="transmembrane region" description="Helical" evidence="4">
    <location>
        <begin position="200"/>
        <end position="220"/>
    </location>
</feature>
<dbReference type="SUPFAM" id="SSF52343">
    <property type="entry name" value="Ferredoxin reductase-like, C-terminal NADP-linked domain"/>
    <property type="match status" value="1"/>
</dbReference>
<feature type="domain" description="Flavodoxin-like" evidence="5">
    <location>
        <begin position="392"/>
        <end position="529"/>
    </location>
</feature>
<evidence type="ECO:0008006" key="9">
    <source>
        <dbReference type="Google" id="ProtNLM"/>
    </source>
</evidence>
<evidence type="ECO:0000256" key="1">
    <source>
        <dbReference type="ARBA" id="ARBA00022630"/>
    </source>
</evidence>
<organism evidence="7 8">
    <name type="scientific">Xanthomonas sacchari</name>
    <dbReference type="NCBI Taxonomy" id="56458"/>
    <lineage>
        <taxon>Bacteria</taxon>
        <taxon>Pseudomonadati</taxon>
        <taxon>Pseudomonadota</taxon>
        <taxon>Gammaproteobacteria</taxon>
        <taxon>Lysobacterales</taxon>
        <taxon>Lysobacteraceae</taxon>
        <taxon>Xanthomonas</taxon>
    </lineage>
</organism>
<dbReference type="PRINTS" id="PR00371">
    <property type="entry name" value="FPNCR"/>
</dbReference>
<evidence type="ECO:0000256" key="2">
    <source>
        <dbReference type="ARBA" id="ARBA00022643"/>
    </source>
</evidence>
<keyword evidence="3" id="KW-0249">Electron transport</keyword>
<dbReference type="InterPro" id="IPR001709">
    <property type="entry name" value="Flavoprot_Pyr_Nucl_cyt_Rdtase"/>
</dbReference>
<keyword evidence="2" id="KW-0288">FMN</keyword>
<evidence type="ECO:0000256" key="3">
    <source>
        <dbReference type="ARBA" id="ARBA00022982"/>
    </source>
</evidence>
<dbReference type="SUPFAM" id="SSF63380">
    <property type="entry name" value="Riboflavin synthase domain-like"/>
    <property type="match status" value="1"/>
</dbReference>
<dbReference type="Gene3D" id="3.40.50.360">
    <property type="match status" value="1"/>
</dbReference>
<dbReference type="InterPro" id="IPR005625">
    <property type="entry name" value="PepSY-ass_TM"/>
</dbReference>
<dbReference type="Gene3D" id="3.40.50.80">
    <property type="entry name" value="Nucleotide-binding domain of ferredoxin-NADP reductase (FNR) module"/>
    <property type="match status" value="1"/>
</dbReference>
<evidence type="ECO:0000259" key="5">
    <source>
        <dbReference type="PROSITE" id="PS50902"/>
    </source>
</evidence>
<dbReference type="Pfam" id="PF03929">
    <property type="entry name" value="PepSY_TM"/>
    <property type="match status" value="1"/>
</dbReference>
<dbReference type="PROSITE" id="PS50902">
    <property type="entry name" value="FLAVODOXIN_LIKE"/>
    <property type="match status" value="1"/>
</dbReference>
<keyword evidence="4" id="KW-1133">Transmembrane helix</keyword>
<comment type="caution">
    <text evidence="7">The sequence shown here is derived from an EMBL/GenBank/DDBJ whole genome shotgun (WGS) entry which is preliminary data.</text>
</comment>
<protein>
    <recommendedName>
        <fullName evidence="9">Iron-uptake factor</fullName>
    </recommendedName>
</protein>
<dbReference type="InterPro" id="IPR017938">
    <property type="entry name" value="Riboflavin_synthase-like_b-brl"/>
</dbReference>
<evidence type="ECO:0000313" key="7">
    <source>
        <dbReference type="EMBL" id="MCW0401521.1"/>
    </source>
</evidence>
<dbReference type="InterPro" id="IPR001433">
    <property type="entry name" value="OxRdtase_FAD/NAD-bd"/>
</dbReference>
<evidence type="ECO:0000259" key="6">
    <source>
        <dbReference type="PROSITE" id="PS51384"/>
    </source>
</evidence>
<feature type="transmembrane region" description="Helical" evidence="4">
    <location>
        <begin position="20"/>
        <end position="44"/>
    </location>
</feature>
<keyword evidence="1" id="KW-0285">Flavoprotein</keyword>
<dbReference type="PRINTS" id="PR00369">
    <property type="entry name" value="FLAVODOXIN"/>
</dbReference>
<dbReference type="InterPro" id="IPR039261">
    <property type="entry name" value="FNR_nucleotide-bd"/>
</dbReference>
<evidence type="ECO:0000313" key="8">
    <source>
        <dbReference type="Proteomes" id="UP001320843"/>
    </source>
</evidence>
<dbReference type="InterPro" id="IPR017927">
    <property type="entry name" value="FAD-bd_FR_type"/>
</dbReference>
<dbReference type="PANTHER" id="PTHR34219:SF3">
    <property type="entry name" value="BLL7967 PROTEIN"/>
    <property type="match status" value="1"/>
</dbReference>
<keyword evidence="8" id="KW-1185">Reference proteome</keyword>
<proteinExistence type="predicted"/>
<feature type="domain" description="FAD-binding FR-type" evidence="6">
    <location>
        <begin position="544"/>
        <end position="710"/>
    </location>
</feature>
<gene>
    <name evidence="7" type="ORF">NB700_004077</name>
</gene>
<sequence length="846" mass="92698">MRDRPVPHRADVIKSLLFQLHWLLGISAGLVLSVMGLSGATLAFEDEIVRLANPPLAAIAARHAAGEQPLPLAELARRLDLEGAHRSNRVLIDPTGTRPSAVRLPGRDGGRLYFDPYTGAVLPAPRLDGFFSFVEDLHRRLAAGERGKAVTGVCAFVLIFFCLSGLYLRWPRRWWSWRAWWAVEWNRQGRSFLWSLHSVIGTWCLLVYLLIAATGLYWSYDWYRQGLVAMLGGDAARKEKEGGRGGKPPAVDYARLQAALATVPAAQRAYLDLRLPGRSGQPIVARYLPPDPAHDRAYDSVEVDPASGRVLRHLEYRQQPLGRRLLTSMFALHSGSFFGLPGRVAMLLASLCMSLFFVTGWMLYLDRRRKKRALRAARRALPGLVGDAAGAWLVGFASQSGLAERLAWQTAAQLQAAGLAVEVRSLAQLDLAQLRGSQRALFVVSTFGDGEPPDAARGFVRRVLRQAQALPELRYAMLGLGDRQYPQFCGFSREVQHWLDAQGAQALFPPLEVDNADPQALAQWQWQLSALTGVAASAPVLQAPEPLDWGLAGRVLLNPGSAGAPVWRIDLVPPPQAHWHAGDILEVQPCHAADAIRTWLAEQALDAEQTVQADGLRQPLWQALASRALTPPTPGDDLQAWVDALPTLPLREYSIASVPADGLLQLVVRLTLRDDGRPGVGAGWLCQHAPVGAVLRAQVRANPGFRRHGDAPMLLIGNGTGIAGLRSLLREAAPAGVQGHWLLFGERNAAHDALFGDELRAWRDAGHLQRLDLLFSRDQAHKRYVQDGLRESADAVRDWVARGATVYVCGSLAGMARGVDVALREILGEDALDALSADGRYRRDVY</sequence>
<dbReference type="EMBL" id="JANFWR010000050">
    <property type="protein sequence ID" value="MCW0401521.1"/>
    <property type="molecule type" value="Genomic_DNA"/>
</dbReference>
<reference evidence="7 8" key="1">
    <citation type="submission" date="2022-06" db="EMBL/GenBank/DDBJ databases">
        <title>Dynamics of rice microbiomes reveals core vertical transmitted seed endophytes.</title>
        <authorList>
            <person name="Liao K."/>
            <person name="Zhang X."/>
        </authorList>
    </citation>
    <scope>NUCLEOTIDE SEQUENCE [LARGE SCALE GENOMIC DNA]</scope>
    <source>
        <strain evidence="7 8">YT10-10-1</strain>
    </source>
</reference>
<dbReference type="Proteomes" id="UP001320843">
    <property type="component" value="Unassembled WGS sequence"/>
</dbReference>
<keyword evidence="3" id="KW-0813">Transport</keyword>
<dbReference type="InterPro" id="IPR008254">
    <property type="entry name" value="Flavodoxin/NO_synth"/>
</dbReference>
<dbReference type="CDD" id="cd06200">
    <property type="entry name" value="SiR_like1"/>
    <property type="match status" value="1"/>
</dbReference>
<accession>A0ABT3E182</accession>
<keyword evidence="4" id="KW-0812">Transmembrane</keyword>
<keyword evidence="4" id="KW-0472">Membrane</keyword>
<dbReference type="InterPro" id="IPR001094">
    <property type="entry name" value="Flavdoxin-like"/>
</dbReference>
<dbReference type="SUPFAM" id="SSF52218">
    <property type="entry name" value="Flavoproteins"/>
    <property type="match status" value="1"/>
</dbReference>
<dbReference type="Pfam" id="PF00175">
    <property type="entry name" value="NAD_binding_1"/>
    <property type="match status" value="1"/>
</dbReference>
<evidence type="ECO:0000256" key="4">
    <source>
        <dbReference type="SAM" id="Phobius"/>
    </source>
</evidence>
<dbReference type="InterPro" id="IPR029039">
    <property type="entry name" value="Flavoprotein-like_sf"/>
</dbReference>
<feature type="transmembrane region" description="Helical" evidence="4">
    <location>
        <begin position="149"/>
        <end position="170"/>
    </location>
</feature>
<dbReference type="Pfam" id="PF00258">
    <property type="entry name" value="Flavodoxin_1"/>
    <property type="match status" value="1"/>
</dbReference>
<feature type="transmembrane region" description="Helical" evidence="4">
    <location>
        <begin position="344"/>
        <end position="365"/>
    </location>
</feature>
<name>A0ABT3E182_9XANT</name>
<dbReference type="PANTHER" id="PTHR34219">
    <property type="entry name" value="IRON-REGULATED INNER MEMBRANE PROTEIN-RELATED"/>
    <property type="match status" value="1"/>
</dbReference>
<dbReference type="PROSITE" id="PS51384">
    <property type="entry name" value="FAD_FR"/>
    <property type="match status" value="1"/>
</dbReference>